<evidence type="ECO:0000313" key="2">
    <source>
        <dbReference type="Proteomes" id="UP001302126"/>
    </source>
</evidence>
<dbReference type="Proteomes" id="UP001302126">
    <property type="component" value="Unassembled WGS sequence"/>
</dbReference>
<name>A0AAN6WRR6_9PEZI</name>
<comment type="caution">
    <text evidence="1">The sequence shown here is derived from an EMBL/GenBank/DDBJ whole genome shotgun (WGS) entry which is preliminary data.</text>
</comment>
<reference evidence="1" key="2">
    <citation type="submission" date="2023-05" db="EMBL/GenBank/DDBJ databases">
        <authorList>
            <consortium name="Lawrence Berkeley National Laboratory"/>
            <person name="Steindorff A."/>
            <person name="Hensen N."/>
            <person name="Bonometti L."/>
            <person name="Westerberg I."/>
            <person name="Brannstrom I.O."/>
            <person name="Guillou S."/>
            <person name="Cros-Aarteil S."/>
            <person name="Calhoun S."/>
            <person name="Haridas S."/>
            <person name="Kuo A."/>
            <person name="Mondo S."/>
            <person name="Pangilinan J."/>
            <person name="Riley R."/>
            <person name="Labutti K."/>
            <person name="Andreopoulos B."/>
            <person name="Lipzen A."/>
            <person name="Chen C."/>
            <person name="Yanf M."/>
            <person name="Daum C."/>
            <person name="Ng V."/>
            <person name="Clum A."/>
            <person name="Ohm R."/>
            <person name="Martin F."/>
            <person name="Silar P."/>
            <person name="Natvig D."/>
            <person name="Lalanne C."/>
            <person name="Gautier V."/>
            <person name="Ament-Velasquez S.L."/>
            <person name="Kruys A."/>
            <person name="Hutchinson M.I."/>
            <person name="Powell A.J."/>
            <person name="Barry K."/>
            <person name="Miller A.N."/>
            <person name="Grigoriev I.V."/>
            <person name="Debuchy R."/>
            <person name="Gladieux P."/>
            <person name="Thoren M.H."/>
            <person name="Johannesson H."/>
        </authorList>
    </citation>
    <scope>NUCLEOTIDE SEQUENCE</scope>
    <source>
        <strain evidence="1">PSN309</strain>
    </source>
</reference>
<sequence length="215" mass="23844">MRETRCMDTHATTGALLPLLAVAQSQTYPDQTGPWLLKVSSPNPTDDGYYPAAGYVAAITEQPLLTTRGNADGFFFNYSASSPNTIIDGFQTGVIIYKLPLRQPDPFNRTDLPSRWNIYGSGLSSNVAVTVFSARSGEGSRIGFDAGNKLFAVDRYGEFDATVPYDQRVDKIFYQWYMCNTTWLGSYRYRTLAWVVRGEPVNKSCSPANVTRGSK</sequence>
<gene>
    <name evidence="1" type="ORF">QBC35DRAFT_476544</name>
</gene>
<proteinExistence type="predicted"/>
<protein>
    <submittedName>
        <fullName evidence="1">Uncharacterized protein</fullName>
    </submittedName>
</protein>
<keyword evidence="2" id="KW-1185">Reference proteome</keyword>
<evidence type="ECO:0000313" key="1">
    <source>
        <dbReference type="EMBL" id="KAK4185207.1"/>
    </source>
</evidence>
<dbReference type="EMBL" id="MU864457">
    <property type="protein sequence ID" value="KAK4185207.1"/>
    <property type="molecule type" value="Genomic_DNA"/>
</dbReference>
<reference evidence="1" key="1">
    <citation type="journal article" date="2023" name="Mol. Phylogenet. Evol.">
        <title>Genome-scale phylogeny and comparative genomics of the fungal order Sordariales.</title>
        <authorList>
            <person name="Hensen N."/>
            <person name="Bonometti L."/>
            <person name="Westerberg I."/>
            <person name="Brannstrom I.O."/>
            <person name="Guillou S."/>
            <person name="Cros-Aarteil S."/>
            <person name="Calhoun S."/>
            <person name="Haridas S."/>
            <person name="Kuo A."/>
            <person name="Mondo S."/>
            <person name="Pangilinan J."/>
            <person name="Riley R."/>
            <person name="LaButti K."/>
            <person name="Andreopoulos B."/>
            <person name="Lipzen A."/>
            <person name="Chen C."/>
            <person name="Yan M."/>
            <person name="Daum C."/>
            <person name="Ng V."/>
            <person name="Clum A."/>
            <person name="Steindorff A."/>
            <person name="Ohm R.A."/>
            <person name="Martin F."/>
            <person name="Silar P."/>
            <person name="Natvig D.O."/>
            <person name="Lalanne C."/>
            <person name="Gautier V."/>
            <person name="Ament-Velasquez S.L."/>
            <person name="Kruys A."/>
            <person name="Hutchinson M.I."/>
            <person name="Powell A.J."/>
            <person name="Barry K."/>
            <person name="Miller A.N."/>
            <person name="Grigoriev I.V."/>
            <person name="Debuchy R."/>
            <person name="Gladieux P."/>
            <person name="Hiltunen Thoren M."/>
            <person name="Johannesson H."/>
        </authorList>
    </citation>
    <scope>NUCLEOTIDE SEQUENCE</scope>
    <source>
        <strain evidence="1">PSN309</strain>
    </source>
</reference>
<accession>A0AAN6WRR6</accession>
<dbReference type="AlphaFoldDB" id="A0AAN6WRR6"/>
<organism evidence="1 2">
    <name type="scientific">Podospora australis</name>
    <dbReference type="NCBI Taxonomy" id="1536484"/>
    <lineage>
        <taxon>Eukaryota</taxon>
        <taxon>Fungi</taxon>
        <taxon>Dikarya</taxon>
        <taxon>Ascomycota</taxon>
        <taxon>Pezizomycotina</taxon>
        <taxon>Sordariomycetes</taxon>
        <taxon>Sordariomycetidae</taxon>
        <taxon>Sordariales</taxon>
        <taxon>Podosporaceae</taxon>
        <taxon>Podospora</taxon>
    </lineage>
</organism>